<dbReference type="GO" id="GO:0043161">
    <property type="term" value="P:proteasome-mediated ubiquitin-dependent protein catabolic process"/>
    <property type="evidence" value="ECO:0007669"/>
    <property type="project" value="TreeGrafter"/>
</dbReference>
<dbReference type="InterPro" id="IPR001258">
    <property type="entry name" value="NHL_repeat"/>
</dbReference>
<dbReference type="Pfam" id="PF01436">
    <property type="entry name" value="NHL"/>
    <property type="match status" value="2"/>
</dbReference>
<dbReference type="GO" id="GO:0000209">
    <property type="term" value="P:protein polyubiquitination"/>
    <property type="evidence" value="ECO:0007669"/>
    <property type="project" value="TreeGrafter"/>
</dbReference>
<dbReference type="AlphaFoldDB" id="A0A8J7Q4H4"/>
<dbReference type="Proteomes" id="UP000664417">
    <property type="component" value="Unassembled WGS sequence"/>
</dbReference>
<evidence type="ECO:0000313" key="4">
    <source>
        <dbReference type="Proteomes" id="UP000664417"/>
    </source>
</evidence>
<evidence type="ECO:0000256" key="2">
    <source>
        <dbReference type="PROSITE-ProRule" id="PRU00504"/>
    </source>
</evidence>
<feature type="repeat" description="NHL" evidence="2">
    <location>
        <begin position="94"/>
        <end position="138"/>
    </location>
</feature>
<dbReference type="InterPro" id="IPR050952">
    <property type="entry name" value="TRIM-NHL_E3_ligases"/>
</dbReference>
<feature type="repeat" description="NHL" evidence="2">
    <location>
        <begin position="50"/>
        <end position="90"/>
    </location>
</feature>
<evidence type="ECO:0000313" key="3">
    <source>
        <dbReference type="EMBL" id="MBO1318009.1"/>
    </source>
</evidence>
<dbReference type="SUPFAM" id="SSF101898">
    <property type="entry name" value="NHL repeat"/>
    <property type="match status" value="1"/>
</dbReference>
<dbReference type="GO" id="GO:0061630">
    <property type="term" value="F:ubiquitin protein ligase activity"/>
    <property type="evidence" value="ECO:0007669"/>
    <property type="project" value="TreeGrafter"/>
</dbReference>
<dbReference type="RefSeq" id="WP_207857563.1">
    <property type="nucleotide sequence ID" value="NZ_JAFREP010000004.1"/>
</dbReference>
<reference evidence="3" key="1">
    <citation type="submission" date="2021-03" db="EMBL/GenBank/DDBJ databases">
        <authorList>
            <person name="Wang G."/>
        </authorList>
    </citation>
    <scope>NUCLEOTIDE SEQUENCE</scope>
    <source>
        <strain evidence="3">KCTC 12899</strain>
    </source>
</reference>
<organism evidence="3 4">
    <name type="scientific">Acanthopleuribacter pedis</name>
    <dbReference type="NCBI Taxonomy" id="442870"/>
    <lineage>
        <taxon>Bacteria</taxon>
        <taxon>Pseudomonadati</taxon>
        <taxon>Acidobacteriota</taxon>
        <taxon>Holophagae</taxon>
        <taxon>Acanthopleuribacterales</taxon>
        <taxon>Acanthopleuribacteraceae</taxon>
        <taxon>Acanthopleuribacter</taxon>
    </lineage>
</organism>
<dbReference type="CDD" id="cd05819">
    <property type="entry name" value="NHL"/>
    <property type="match status" value="1"/>
</dbReference>
<dbReference type="EMBL" id="JAFREP010000004">
    <property type="protein sequence ID" value="MBO1318009.1"/>
    <property type="molecule type" value="Genomic_DNA"/>
</dbReference>
<dbReference type="InterPro" id="IPR011042">
    <property type="entry name" value="6-blade_b-propeller_TolB-like"/>
</dbReference>
<dbReference type="Gene3D" id="2.120.10.30">
    <property type="entry name" value="TolB, C-terminal domain"/>
    <property type="match status" value="1"/>
</dbReference>
<dbReference type="PANTHER" id="PTHR24104:SF25">
    <property type="entry name" value="PROTEIN LIN-41"/>
    <property type="match status" value="1"/>
</dbReference>
<dbReference type="PROSITE" id="PS51125">
    <property type="entry name" value="NHL"/>
    <property type="match status" value="2"/>
</dbReference>
<name>A0A8J7Q4H4_9BACT</name>
<evidence type="ECO:0000256" key="1">
    <source>
        <dbReference type="ARBA" id="ARBA00022737"/>
    </source>
</evidence>
<proteinExistence type="predicted"/>
<protein>
    <submittedName>
        <fullName evidence="3">NHL repeat-containing protein</fullName>
    </submittedName>
</protein>
<sequence>MNATSTAAAQGKEVLQIHSVTECSPGILCFSDEFQHRLGFLTDETGETRFVGGEGTEPGQFRYPSGLAFWQERLYVSDTWNHRVQVLTLDGTPVTAFGSYGPERAQFDCPLDLAVAPDGDHLWVLDSGNHAVKIFNRDHELEDVLDQNNLDLAPPRLGAALAMKANPEEKKPALHYPRRLLLDRNRWLVLDNHGGSLIQERRASARFTNLYSCYLKPLKLFDSHGLFYYSVDHSLVVLDFSGAVHVTVQVLPEDTVAVFRRGDGLYRCDNTLSIHPQPVPELSDIVAAVPVDPQNKRALVRLLGDGPQALLHDRDCSPAQRAFFQRLDRGVLAAEDLALVRETMNACLRGIDQALAALQACPVAYLPHIRYYGPMSEWIAPDQNIKKSYLTYSAAKIFADLENQIAALAELVTALPKEVGDETALGFLGEAWAVLIQSGERVFTVKKDALVAVYDLIKEELGGVSTAVALKASLQSDFWLAQSDVAHQQDAIIMAADQVLAAFERLLTAISQRPGLENLPADWPASAEIAVSRHQAFALSNFYFKAARENEPVLQAFDPTHPETAFTPACLPYYAAAVWAGSVESWTVDQVERARARVCSVAAGNLVFLAQQVYFQPQALVLREFFLLPSRFSVHGIGSFLARCGQTDLLDTVVAFREEPFFANRKTHELEMAGVETVLGRFPSAKSWLAKWISDGSAKVALLHFAFLEAAAGEQAAAETRFAALSEDPAYPLFYGRAAPFLGKIDEAVAVIEARCTDFSLDLFLVYNGLLNLNGAAEKALQFQATQADQPEWSRHWVAANSFWALGRLDEALARLQALPRGTAACLDTHHVALLRANGDETGAAQHALVALKDRPGDMLMQLQQMMTWLKAGDDTAAEQLRAATRAWLFTREGVLHGKDPDFFPMLRRMVAAEGTARTWGADLAADAVALHLNLVHPFFRLT</sequence>
<dbReference type="PANTHER" id="PTHR24104">
    <property type="entry name" value="E3 UBIQUITIN-PROTEIN LIGASE NHLRC1-RELATED"/>
    <property type="match status" value="1"/>
</dbReference>
<dbReference type="GO" id="GO:0008270">
    <property type="term" value="F:zinc ion binding"/>
    <property type="evidence" value="ECO:0007669"/>
    <property type="project" value="UniProtKB-KW"/>
</dbReference>
<keyword evidence="4" id="KW-1185">Reference proteome</keyword>
<comment type="caution">
    <text evidence="3">The sequence shown here is derived from an EMBL/GenBank/DDBJ whole genome shotgun (WGS) entry which is preliminary data.</text>
</comment>
<accession>A0A8J7Q4H4</accession>
<gene>
    <name evidence="3" type="ORF">J3U88_06005</name>
</gene>
<keyword evidence="1" id="KW-0677">Repeat</keyword>